<dbReference type="EMBL" id="GBRH01175477">
    <property type="protein sequence ID" value="JAE22419.1"/>
    <property type="molecule type" value="Transcribed_RNA"/>
</dbReference>
<reference evidence="1" key="2">
    <citation type="journal article" date="2015" name="Data Brief">
        <title>Shoot transcriptome of the giant reed, Arundo donax.</title>
        <authorList>
            <person name="Barrero R.A."/>
            <person name="Guerrero F.D."/>
            <person name="Moolhuijzen P."/>
            <person name="Goolsby J.A."/>
            <person name="Tidwell J."/>
            <person name="Bellgard S.E."/>
            <person name="Bellgard M.I."/>
        </authorList>
    </citation>
    <scope>NUCLEOTIDE SEQUENCE</scope>
    <source>
        <tissue evidence="1">Shoot tissue taken approximately 20 cm above the soil surface</tissue>
    </source>
</reference>
<sequence>MTSSCPAGSSALTFMYNYVQRQESECNLLKSLVWVCGCCDSSVLELYIE</sequence>
<name>A0A0A9GG35_ARUDO</name>
<proteinExistence type="predicted"/>
<reference evidence="1" key="1">
    <citation type="submission" date="2014-09" db="EMBL/GenBank/DDBJ databases">
        <authorList>
            <person name="Magalhaes I.L.F."/>
            <person name="Oliveira U."/>
            <person name="Santos F.R."/>
            <person name="Vidigal T.H.D.A."/>
            <person name="Brescovit A.D."/>
            <person name="Santos A.J."/>
        </authorList>
    </citation>
    <scope>NUCLEOTIDE SEQUENCE</scope>
    <source>
        <tissue evidence="1">Shoot tissue taken approximately 20 cm above the soil surface</tissue>
    </source>
</reference>
<evidence type="ECO:0000313" key="1">
    <source>
        <dbReference type="EMBL" id="JAE22419.1"/>
    </source>
</evidence>
<organism evidence="1">
    <name type="scientific">Arundo donax</name>
    <name type="common">Giant reed</name>
    <name type="synonym">Donax arundinaceus</name>
    <dbReference type="NCBI Taxonomy" id="35708"/>
    <lineage>
        <taxon>Eukaryota</taxon>
        <taxon>Viridiplantae</taxon>
        <taxon>Streptophyta</taxon>
        <taxon>Embryophyta</taxon>
        <taxon>Tracheophyta</taxon>
        <taxon>Spermatophyta</taxon>
        <taxon>Magnoliopsida</taxon>
        <taxon>Liliopsida</taxon>
        <taxon>Poales</taxon>
        <taxon>Poaceae</taxon>
        <taxon>PACMAD clade</taxon>
        <taxon>Arundinoideae</taxon>
        <taxon>Arundineae</taxon>
        <taxon>Arundo</taxon>
    </lineage>
</organism>
<accession>A0A0A9GG35</accession>
<protein>
    <submittedName>
        <fullName evidence="1">Uncharacterized protein</fullName>
    </submittedName>
</protein>
<dbReference type="AlphaFoldDB" id="A0A0A9GG35"/>